<evidence type="ECO:0000313" key="2">
    <source>
        <dbReference type="Proteomes" id="UP000276133"/>
    </source>
</evidence>
<dbReference type="EMBL" id="REGN01001830">
    <property type="protein sequence ID" value="RNA32200.1"/>
    <property type="molecule type" value="Genomic_DNA"/>
</dbReference>
<evidence type="ECO:0000313" key="1">
    <source>
        <dbReference type="EMBL" id="RNA32200.1"/>
    </source>
</evidence>
<keyword evidence="2" id="KW-1185">Reference proteome</keyword>
<comment type="caution">
    <text evidence="1">The sequence shown here is derived from an EMBL/GenBank/DDBJ whole genome shotgun (WGS) entry which is preliminary data.</text>
</comment>
<name>A0A3M7S9G9_BRAPC</name>
<proteinExistence type="predicted"/>
<accession>A0A3M7S9G9</accession>
<gene>
    <name evidence="1" type="ORF">BpHYR1_054136</name>
</gene>
<reference evidence="1 2" key="1">
    <citation type="journal article" date="2018" name="Sci. Rep.">
        <title>Genomic signatures of local adaptation to the degree of environmental predictability in rotifers.</title>
        <authorList>
            <person name="Franch-Gras L."/>
            <person name="Hahn C."/>
            <person name="Garcia-Roger E.M."/>
            <person name="Carmona M.J."/>
            <person name="Serra M."/>
            <person name="Gomez A."/>
        </authorList>
    </citation>
    <scope>NUCLEOTIDE SEQUENCE [LARGE SCALE GENOMIC DNA]</scope>
    <source>
        <strain evidence="1">HYR1</strain>
    </source>
</reference>
<dbReference type="AlphaFoldDB" id="A0A3M7S9G9"/>
<sequence length="154" mass="18503">MDFDDKYTRLSDYSTKKFIFKIFDEKKILLILTRSHLKRTICRVYLLKNPVIPEDLNDETSKFCSCILSFNKFICWSRRTSSLRIFFSSELRSHNSSLESDIKKNNNYLIEIIISLNFSLTTKVNRTIYRYKPESEQNYEPKKIVENQKYLNNK</sequence>
<dbReference type="Proteomes" id="UP000276133">
    <property type="component" value="Unassembled WGS sequence"/>
</dbReference>
<organism evidence="1 2">
    <name type="scientific">Brachionus plicatilis</name>
    <name type="common">Marine rotifer</name>
    <name type="synonym">Brachionus muelleri</name>
    <dbReference type="NCBI Taxonomy" id="10195"/>
    <lineage>
        <taxon>Eukaryota</taxon>
        <taxon>Metazoa</taxon>
        <taxon>Spiralia</taxon>
        <taxon>Gnathifera</taxon>
        <taxon>Rotifera</taxon>
        <taxon>Eurotatoria</taxon>
        <taxon>Monogononta</taxon>
        <taxon>Pseudotrocha</taxon>
        <taxon>Ploima</taxon>
        <taxon>Brachionidae</taxon>
        <taxon>Brachionus</taxon>
    </lineage>
</organism>
<protein>
    <submittedName>
        <fullName evidence="1">Uncharacterized protein</fullName>
    </submittedName>
</protein>